<protein>
    <submittedName>
        <fullName evidence="1">Uncharacterized protein</fullName>
    </submittedName>
</protein>
<dbReference type="AlphaFoldDB" id="A0A3S5AYD6"/>
<gene>
    <name evidence="1" type="ORF">PXEA_LOCUS1591</name>
</gene>
<sequence length="109" mass="12337">MREQDPALLHTVPNRRQFIWHCIAEIMCLPNHQIPDGLNHMTFCTAPILANTGPGSVKPTRSVPSYKTSYAHIYLAPLPLYLGIMDPIWTCYHNLDHDPGDPFVIFLVA</sequence>
<evidence type="ECO:0000313" key="2">
    <source>
        <dbReference type="Proteomes" id="UP000784294"/>
    </source>
</evidence>
<name>A0A3S5AYD6_9PLAT</name>
<dbReference type="EMBL" id="CAAALY010003272">
    <property type="protein sequence ID" value="VEL08151.1"/>
    <property type="molecule type" value="Genomic_DNA"/>
</dbReference>
<evidence type="ECO:0000313" key="1">
    <source>
        <dbReference type="EMBL" id="VEL08151.1"/>
    </source>
</evidence>
<keyword evidence="2" id="KW-1185">Reference proteome</keyword>
<accession>A0A3S5AYD6</accession>
<reference evidence="1" key="1">
    <citation type="submission" date="2018-11" db="EMBL/GenBank/DDBJ databases">
        <authorList>
            <consortium name="Pathogen Informatics"/>
        </authorList>
    </citation>
    <scope>NUCLEOTIDE SEQUENCE</scope>
</reference>
<dbReference type="Proteomes" id="UP000784294">
    <property type="component" value="Unassembled WGS sequence"/>
</dbReference>
<comment type="caution">
    <text evidence="1">The sequence shown here is derived from an EMBL/GenBank/DDBJ whole genome shotgun (WGS) entry which is preliminary data.</text>
</comment>
<proteinExistence type="predicted"/>
<organism evidence="1 2">
    <name type="scientific">Protopolystoma xenopodis</name>
    <dbReference type="NCBI Taxonomy" id="117903"/>
    <lineage>
        <taxon>Eukaryota</taxon>
        <taxon>Metazoa</taxon>
        <taxon>Spiralia</taxon>
        <taxon>Lophotrochozoa</taxon>
        <taxon>Platyhelminthes</taxon>
        <taxon>Monogenea</taxon>
        <taxon>Polyopisthocotylea</taxon>
        <taxon>Polystomatidea</taxon>
        <taxon>Polystomatidae</taxon>
        <taxon>Protopolystoma</taxon>
    </lineage>
</organism>